<dbReference type="GO" id="GO:0051539">
    <property type="term" value="F:4 iron, 4 sulfur cluster binding"/>
    <property type="evidence" value="ECO:0007669"/>
    <property type="project" value="UniProtKB-UniRule"/>
</dbReference>
<dbReference type="Pfam" id="PF16881">
    <property type="entry name" value="LIAS_N"/>
    <property type="match status" value="1"/>
</dbReference>
<comment type="cofactor">
    <cofactor evidence="9">
        <name>[4Fe-4S] cluster</name>
        <dbReference type="ChEBI" id="CHEBI:49883"/>
    </cofactor>
    <text evidence="9">Binds 2 [4Fe-4S] clusters per subunit. One cluster is coordinated with 3 cysteines and an exchangeable S-adenosyl-L-methionine.</text>
</comment>
<evidence type="ECO:0000256" key="5">
    <source>
        <dbReference type="ARBA" id="ARBA00022723"/>
    </source>
</evidence>
<keyword evidence="7 9" id="KW-0411">Iron-sulfur</keyword>
<dbReference type="PROSITE" id="PS51918">
    <property type="entry name" value="RADICAL_SAM"/>
    <property type="match status" value="1"/>
</dbReference>
<dbReference type="SUPFAM" id="SSF102114">
    <property type="entry name" value="Radical SAM enzymes"/>
    <property type="match status" value="1"/>
</dbReference>
<comment type="pathway">
    <text evidence="9">Protein modification; protein lipoylation via endogenous pathway; protein N(6)-(lipoyl)lysine from octanoyl-[acyl-carrier-protein]: step 2/2.</text>
</comment>
<proteinExistence type="inferred from homology"/>
<reference evidence="12 13" key="1">
    <citation type="submission" date="2020-08" db="EMBL/GenBank/DDBJ databases">
        <title>Genomic Encyclopedia of Type Strains, Phase IV (KMG-IV): sequencing the most valuable type-strain genomes for metagenomic binning, comparative biology and taxonomic classification.</title>
        <authorList>
            <person name="Goeker M."/>
        </authorList>
    </citation>
    <scope>NUCLEOTIDE SEQUENCE [LARGE SCALE GENOMIC DNA]</scope>
    <source>
        <strain evidence="12 13">DSM 22359</strain>
    </source>
</reference>
<dbReference type="InterPro" id="IPR031691">
    <property type="entry name" value="LIAS_N"/>
</dbReference>
<evidence type="ECO:0000256" key="7">
    <source>
        <dbReference type="ARBA" id="ARBA00023014"/>
    </source>
</evidence>
<dbReference type="SFLD" id="SFLDG01058">
    <property type="entry name" value="lipoyl_synthase_like"/>
    <property type="match status" value="1"/>
</dbReference>
<dbReference type="Proteomes" id="UP000591735">
    <property type="component" value="Unassembled WGS sequence"/>
</dbReference>
<feature type="binding site" evidence="9">
    <location>
        <position position="79"/>
    </location>
    <ligand>
        <name>[4Fe-4S] cluster</name>
        <dbReference type="ChEBI" id="CHEBI:49883"/>
        <label>1</label>
    </ligand>
</feature>
<dbReference type="HAMAP" id="MF_00206">
    <property type="entry name" value="Lipoyl_synth"/>
    <property type="match status" value="1"/>
</dbReference>
<dbReference type="SMART" id="SM00729">
    <property type="entry name" value="Elp3"/>
    <property type="match status" value="1"/>
</dbReference>
<keyword evidence="5 9" id="KW-0479">Metal-binding</keyword>
<evidence type="ECO:0000313" key="12">
    <source>
        <dbReference type="EMBL" id="MBB5322722.1"/>
    </source>
</evidence>
<dbReference type="InterPro" id="IPR013785">
    <property type="entry name" value="Aldolase_TIM"/>
</dbReference>
<dbReference type="UniPathway" id="UPA00538">
    <property type="reaction ID" value="UER00593"/>
</dbReference>
<feature type="binding site" evidence="9">
    <location>
        <position position="85"/>
    </location>
    <ligand>
        <name>[4Fe-4S] cluster</name>
        <dbReference type="ChEBI" id="CHEBI:49883"/>
        <label>1</label>
    </ligand>
</feature>
<evidence type="ECO:0000256" key="2">
    <source>
        <dbReference type="ARBA" id="ARBA00022490"/>
    </source>
</evidence>
<feature type="domain" description="Radical SAM core" evidence="11">
    <location>
        <begin position="86"/>
        <end position="304"/>
    </location>
</feature>
<evidence type="ECO:0000313" key="13">
    <source>
        <dbReference type="Proteomes" id="UP000591735"/>
    </source>
</evidence>
<organism evidence="12 13">
    <name type="scientific">Marinobacter oulmenensis</name>
    <dbReference type="NCBI Taxonomy" id="643747"/>
    <lineage>
        <taxon>Bacteria</taxon>
        <taxon>Pseudomonadati</taxon>
        <taxon>Pseudomonadota</taxon>
        <taxon>Gammaproteobacteria</taxon>
        <taxon>Pseudomonadales</taxon>
        <taxon>Marinobacteraceae</taxon>
        <taxon>Marinobacter</taxon>
    </lineage>
</organism>
<dbReference type="PANTHER" id="PTHR10949">
    <property type="entry name" value="LIPOYL SYNTHASE"/>
    <property type="match status" value="1"/>
</dbReference>
<dbReference type="NCBIfam" id="NF004019">
    <property type="entry name" value="PRK05481.1"/>
    <property type="match status" value="1"/>
</dbReference>
<dbReference type="InterPro" id="IPR058240">
    <property type="entry name" value="rSAM_sf"/>
</dbReference>
<dbReference type="InterPro" id="IPR003698">
    <property type="entry name" value="Lipoyl_synth"/>
</dbReference>
<evidence type="ECO:0000256" key="8">
    <source>
        <dbReference type="ARBA" id="ARBA00047326"/>
    </source>
</evidence>
<feature type="binding site" evidence="9">
    <location>
        <position position="315"/>
    </location>
    <ligand>
        <name>[4Fe-4S] cluster</name>
        <dbReference type="ChEBI" id="CHEBI:49883"/>
        <label>1</label>
    </ligand>
</feature>
<dbReference type="NCBIfam" id="TIGR00510">
    <property type="entry name" value="lipA"/>
    <property type="match status" value="1"/>
</dbReference>
<keyword evidence="6 9" id="KW-0408">Iron</keyword>
<dbReference type="NCBIfam" id="NF009544">
    <property type="entry name" value="PRK12928.1"/>
    <property type="match status" value="1"/>
</dbReference>
<dbReference type="CDD" id="cd01335">
    <property type="entry name" value="Radical_SAM"/>
    <property type="match status" value="1"/>
</dbReference>
<evidence type="ECO:0000259" key="11">
    <source>
        <dbReference type="PROSITE" id="PS51918"/>
    </source>
</evidence>
<comment type="function">
    <text evidence="9">Catalyzes the radical-mediated insertion of two sulfur atoms into the C-6 and C-8 positions of the octanoyl moiety bound to the lipoyl domains of lipoate-dependent enzymes, thereby converting the octanoylated domains into lipoylated derivatives.</text>
</comment>
<dbReference type="Pfam" id="PF04055">
    <property type="entry name" value="Radical_SAM"/>
    <property type="match status" value="1"/>
</dbReference>
<evidence type="ECO:0000256" key="1">
    <source>
        <dbReference type="ARBA" id="ARBA00022485"/>
    </source>
</evidence>
<comment type="similarity">
    <text evidence="9">Belongs to the radical SAM superfamily. Lipoyl synthase family.</text>
</comment>
<name>A0A840UCG7_9GAMM</name>
<evidence type="ECO:0000256" key="6">
    <source>
        <dbReference type="ARBA" id="ARBA00023004"/>
    </source>
</evidence>
<accession>A0A840UCG7</accession>
<keyword evidence="2 9" id="KW-0963">Cytoplasm</keyword>
<feature type="binding site" evidence="9">
    <location>
        <position position="100"/>
    </location>
    <ligand>
        <name>[4Fe-4S] cluster</name>
        <dbReference type="ChEBI" id="CHEBI:49883"/>
        <label>2</label>
        <note>4Fe-4S-S-AdoMet</note>
    </ligand>
</feature>
<dbReference type="PIRSF" id="PIRSF005963">
    <property type="entry name" value="Lipoyl_synth"/>
    <property type="match status" value="1"/>
</dbReference>
<feature type="compositionally biased region" description="Basic and acidic residues" evidence="10">
    <location>
        <begin position="35"/>
        <end position="45"/>
    </location>
</feature>
<feature type="binding site" evidence="9">
    <location>
        <position position="104"/>
    </location>
    <ligand>
        <name>[4Fe-4S] cluster</name>
        <dbReference type="ChEBI" id="CHEBI:49883"/>
        <label>2</label>
        <note>4Fe-4S-S-AdoMet</note>
    </ligand>
</feature>
<dbReference type="EMBL" id="JACHFE010000010">
    <property type="protein sequence ID" value="MBB5322722.1"/>
    <property type="molecule type" value="Genomic_DNA"/>
</dbReference>
<dbReference type="GO" id="GO:0046872">
    <property type="term" value="F:metal ion binding"/>
    <property type="evidence" value="ECO:0007669"/>
    <property type="project" value="UniProtKB-KW"/>
</dbReference>
<feature type="binding site" evidence="9">
    <location>
        <position position="107"/>
    </location>
    <ligand>
        <name>[4Fe-4S] cluster</name>
        <dbReference type="ChEBI" id="CHEBI:49883"/>
        <label>2</label>
        <note>4Fe-4S-S-AdoMet</note>
    </ligand>
</feature>
<comment type="subcellular location">
    <subcellularLocation>
        <location evidence="9">Cytoplasm</location>
    </subcellularLocation>
</comment>
<dbReference type="SFLD" id="SFLDF00271">
    <property type="entry name" value="lipoyl_synthase"/>
    <property type="match status" value="1"/>
</dbReference>
<dbReference type="InterPro" id="IPR006638">
    <property type="entry name" value="Elp3/MiaA/NifB-like_rSAM"/>
</dbReference>
<dbReference type="FunFam" id="3.20.20.70:FF:000040">
    <property type="entry name" value="Lipoyl synthase"/>
    <property type="match status" value="1"/>
</dbReference>
<evidence type="ECO:0000256" key="4">
    <source>
        <dbReference type="ARBA" id="ARBA00022691"/>
    </source>
</evidence>
<keyword evidence="1 9" id="KW-0004">4Fe-4S</keyword>
<comment type="catalytic activity">
    <reaction evidence="8 9">
        <text>[[Fe-S] cluster scaffold protein carrying a second [4Fe-4S](2+) cluster] + N(6)-octanoyl-L-lysyl-[protein] + 2 oxidized [2Fe-2S]-[ferredoxin] + 2 S-adenosyl-L-methionine + 4 H(+) = [[Fe-S] cluster scaffold protein] + N(6)-[(R)-dihydrolipoyl]-L-lysyl-[protein] + 4 Fe(3+) + 2 hydrogen sulfide + 2 5'-deoxyadenosine + 2 L-methionine + 2 reduced [2Fe-2S]-[ferredoxin]</text>
        <dbReference type="Rhea" id="RHEA:16585"/>
        <dbReference type="Rhea" id="RHEA-COMP:9928"/>
        <dbReference type="Rhea" id="RHEA-COMP:10000"/>
        <dbReference type="Rhea" id="RHEA-COMP:10001"/>
        <dbReference type="Rhea" id="RHEA-COMP:10475"/>
        <dbReference type="Rhea" id="RHEA-COMP:14568"/>
        <dbReference type="Rhea" id="RHEA-COMP:14569"/>
        <dbReference type="ChEBI" id="CHEBI:15378"/>
        <dbReference type="ChEBI" id="CHEBI:17319"/>
        <dbReference type="ChEBI" id="CHEBI:29034"/>
        <dbReference type="ChEBI" id="CHEBI:29919"/>
        <dbReference type="ChEBI" id="CHEBI:33722"/>
        <dbReference type="ChEBI" id="CHEBI:33737"/>
        <dbReference type="ChEBI" id="CHEBI:33738"/>
        <dbReference type="ChEBI" id="CHEBI:57844"/>
        <dbReference type="ChEBI" id="CHEBI:59789"/>
        <dbReference type="ChEBI" id="CHEBI:78809"/>
        <dbReference type="ChEBI" id="CHEBI:83100"/>
        <dbReference type="EC" id="2.8.1.8"/>
    </reaction>
</comment>
<dbReference type="AlphaFoldDB" id="A0A840UCG7"/>
<evidence type="ECO:0000256" key="3">
    <source>
        <dbReference type="ARBA" id="ARBA00022679"/>
    </source>
</evidence>
<keyword evidence="3 9" id="KW-0808">Transferase</keyword>
<dbReference type="RefSeq" id="WP_183706216.1">
    <property type="nucleotide sequence ID" value="NZ_JACHFE010000010.1"/>
</dbReference>
<comment type="caution">
    <text evidence="12">The sequence shown here is derived from an EMBL/GenBank/DDBJ whole genome shotgun (WGS) entry which is preliminary data.</text>
</comment>
<evidence type="ECO:0000256" key="9">
    <source>
        <dbReference type="HAMAP-Rule" id="MF_00206"/>
    </source>
</evidence>
<dbReference type="GO" id="GO:0009249">
    <property type="term" value="P:protein lipoylation"/>
    <property type="evidence" value="ECO:0007669"/>
    <property type="project" value="UniProtKB-UniRule"/>
</dbReference>
<dbReference type="SFLD" id="SFLDS00029">
    <property type="entry name" value="Radical_SAM"/>
    <property type="match status" value="1"/>
</dbReference>
<dbReference type="Gene3D" id="3.20.20.70">
    <property type="entry name" value="Aldolase class I"/>
    <property type="match status" value="1"/>
</dbReference>
<keyword evidence="4 9" id="KW-0949">S-adenosyl-L-methionine</keyword>
<sequence>MSESAKPRVTSGSKFRSEHGFSAIKDGVKQSRAANTEDKPQERKPKWLRARMPGGERYEDVRRNVSEHRLSTVCQESHCPNIGECWTAGTATIMVMGSVCTRACKFCAVDTGNPKGWLDADEPENTAKSVELMGLRYIVLTSVDRDDLDDFGAGHYAACVSAIKQRTPEVAVEALTPDFDAVMPLVEQVVDSGLDVFAQNVETVKRLTRRVRDPRAGYQKTLDVLAHAKQHRPDVLTKTSLMLGLGETEEEILETMDDLRAIGVDILTLGQYLRPTSNHLPVERYVTPEEFNRYRDIGLEKGFMEVPSGPMVRSSYRADRVFDKNNLGLAVPEVPKPSDAMQIPVKAID</sequence>
<keyword evidence="13" id="KW-1185">Reference proteome</keyword>
<evidence type="ECO:0000256" key="10">
    <source>
        <dbReference type="SAM" id="MobiDB-lite"/>
    </source>
</evidence>
<feature type="binding site" evidence="9">
    <location>
        <position position="74"/>
    </location>
    <ligand>
        <name>[4Fe-4S] cluster</name>
        <dbReference type="ChEBI" id="CHEBI:49883"/>
        <label>1</label>
    </ligand>
</feature>
<gene>
    <name evidence="9" type="primary">lipA</name>
    <name evidence="12" type="ORF">HNR38_003230</name>
</gene>
<protein>
    <recommendedName>
        <fullName evidence="9">Lipoyl synthase</fullName>
        <ecNumber evidence="9">2.8.1.8</ecNumber>
    </recommendedName>
    <alternativeName>
        <fullName evidence="9">Lip-syn</fullName>
        <shortName evidence="9">LS</shortName>
    </alternativeName>
    <alternativeName>
        <fullName evidence="9">Lipoate synthase</fullName>
    </alternativeName>
    <alternativeName>
        <fullName evidence="9">Lipoic acid synthase</fullName>
    </alternativeName>
    <alternativeName>
        <fullName evidence="9">Sulfur insertion protein LipA</fullName>
    </alternativeName>
</protein>
<feature type="region of interest" description="Disordered" evidence="10">
    <location>
        <begin position="1"/>
        <end position="52"/>
    </location>
</feature>
<dbReference type="GO" id="GO:0016992">
    <property type="term" value="F:lipoate synthase activity"/>
    <property type="evidence" value="ECO:0007669"/>
    <property type="project" value="UniProtKB-UniRule"/>
</dbReference>
<dbReference type="EC" id="2.8.1.8" evidence="9"/>
<dbReference type="GO" id="GO:0005737">
    <property type="term" value="C:cytoplasm"/>
    <property type="evidence" value="ECO:0007669"/>
    <property type="project" value="UniProtKB-SubCell"/>
</dbReference>
<dbReference type="InterPro" id="IPR007197">
    <property type="entry name" value="rSAM"/>
</dbReference>
<dbReference type="PANTHER" id="PTHR10949:SF0">
    <property type="entry name" value="LIPOYL SYNTHASE, MITOCHONDRIAL"/>
    <property type="match status" value="1"/>
</dbReference>